<dbReference type="InterPro" id="IPR013198">
    <property type="entry name" value="GTP_trans_reg_CodY_C"/>
</dbReference>
<keyword evidence="5 7" id="KW-0804">Transcription</keyword>
<dbReference type="SUPFAM" id="SSF46785">
    <property type="entry name" value="Winged helix' DNA-binding domain"/>
    <property type="match status" value="1"/>
</dbReference>
<dbReference type="RefSeq" id="WP_166163670.1">
    <property type="nucleotide sequence ID" value="NZ_CP049740.1"/>
</dbReference>
<protein>
    <recommendedName>
        <fullName evidence="6 7">Global transcriptional regulator CodY</fullName>
    </recommendedName>
</protein>
<evidence type="ECO:0000259" key="9">
    <source>
        <dbReference type="Pfam" id="PF08222"/>
    </source>
</evidence>
<dbReference type="KEGG" id="jar:G7057_10770"/>
<dbReference type="InterPro" id="IPR010312">
    <property type="entry name" value="Transc_reg_CodY_N"/>
</dbReference>
<sequence length="270" mass="29752">MEELLERLRTINRLLQKGDGFVTTKAVSEEESNLPFLEMTEHLADILGANAYLIDVEGTLLGFSEAININNERVKQMLIDKKFPSNYSKELNKLKYTTANIGIESSMTAFPIETRDIFVTGLTTIVPIFAAGQRLGSLIFARLNDPFGNGDLILAEHSATVIGMEMLHLINVRTDEAARAETSVAIALQSLSFSETEAITEIFKTIDGLETRINASQLAAKKEITRSVIVNALRKLESASILESKSLGMKGTYIRVSSPLLLTMIKEKLA</sequence>
<feature type="domain" description="Global transcriptional regulator CodY N-terminal" evidence="8">
    <location>
        <begin position="3"/>
        <end position="190"/>
    </location>
</feature>
<dbReference type="EMBL" id="CP049740">
    <property type="protein sequence ID" value="QII82878.1"/>
    <property type="molecule type" value="Genomic_DNA"/>
</dbReference>
<evidence type="ECO:0000256" key="2">
    <source>
        <dbReference type="ARBA" id="ARBA00022491"/>
    </source>
</evidence>
<dbReference type="PIRSF" id="PIRSF011572">
    <property type="entry name" value="GTP_sensing_CodY"/>
    <property type="match status" value="1"/>
</dbReference>
<keyword evidence="3 7" id="KW-0805">Transcription regulation</keyword>
<evidence type="ECO:0000259" key="8">
    <source>
        <dbReference type="Pfam" id="PF06018"/>
    </source>
</evidence>
<evidence type="ECO:0000256" key="1">
    <source>
        <dbReference type="ARBA" id="ARBA00022490"/>
    </source>
</evidence>
<evidence type="ECO:0000256" key="3">
    <source>
        <dbReference type="ARBA" id="ARBA00023015"/>
    </source>
</evidence>
<dbReference type="PANTHER" id="PTHR40062">
    <property type="entry name" value="GTP-SENSING TRANSCRIPTIONAL PLEIOTROPIC REPRESSOR CODY"/>
    <property type="match status" value="1"/>
</dbReference>
<dbReference type="NCBIfam" id="TIGR02787">
    <property type="entry name" value="codY_Gpos"/>
    <property type="match status" value="1"/>
</dbReference>
<evidence type="ECO:0000313" key="10">
    <source>
        <dbReference type="EMBL" id="QII82878.1"/>
    </source>
</evidence>
<organism evidence="10 11">
    <name type="scientific">Jeotgalibaca arthritidis</name>
    <dbReference type="NCBI Taxonomy" id="1868794"/>
    <lineage>
        <taxon>Bacteria</taxon>
        <taxon>Bacillati</taxon>
        <taxon>Bacillota</taxon>
        <taxon>Bacilli</taxon>
        <taxon>Lactobacillales</taxon>
        <taxon>Carnobacteriaceae</taxon>
        <taxon>Jeotgalibaca</taxon>
    </lineage>
</organism>
<dbReference type="GO" id="GO:0005737">
    <property type="term" value="C:cytoplasm"/>
    <property type="evidence" value="ECO:0007669"/>
    <property type="project" value="UniProtKB-SubCell"/>
</dbReference>
<dbReference type="AlphaFoldDB" id="A0A6G7KC80"/>
<feature type="region of interest" description="GAF domain" evidence="7">
    <location>
        <begin position="1"/>
        <end position="167"/>
    </location>
</feature>
<evidence type="ECO:0000313" key="11">
    <source>
        <dbReference type="Proteomes" id="UP000501451"/>
    </source>
</evidence>
<dbReference type="Gene3D" id="3.30.450.40">
    <property type="match status" value="1"/>
</dbReference>
<dbReference type="NCBIfam" id="NF003170">
    <property type="entry name" value="PRK04158.1"/>
    <property type="match status" value="1"/>
</dbReference>
<dbReference type="Proteomes" id="UP000501451">
    <property type="component" value="Chromosome"/>
</dbReference>
<name>A0A6G7KC80_9LACT</name>
<dbReference type="PANTHER" id="PTHR40062:SF1">
    <property type="entry name" value="GLOBAL TRANSCRIPTIONAL REGULATOR CODY"/>
    <property type="match status" value="1"/>
</dbReference>
<evidence type="ECO:0000256" key="7">
    <source>
        <dbReference type="HAMAP-Rule" id="MF_00621"/>
    </source>
</evidence>
<comment type="function">
    <text evidence="7">DNA-binding global transcriptional regulator which is involved in the adaptive response to starvation and acts by directly or indirectly controlling the expression of numerous genes in response to nutrient availability. During rapid exponential growth, CodY is highly active and represses genes whose products allow adaptation to nutrient depletion.</text>
</comment>
<dbReference type="GO" id="GO:0003677">
    <property type="term" value="F:DNA binding"/>
    <property type="evidence" value="ECO:0007669"/>
    <property type="project" value="UniProtKB-UniRule"/>
</dbReference>
<dbReference type="GO" id="GO:0005525">
    <property type="term" value="F:GTP binding"/>
    <property type="evidence" value="ECO:0007669"/>
    <property type="project" value="InterPro"/>
</dbReference>
<gene>
    <name evidence="7 10" type="primary">codY</name>
    <name evidence="10" type="ORF">G7057_10770</name>
</gene>
<evidence type="ECO:0000256" key="6">
    <source>
        <dbReference type="ARBA" id="ARBA00034538"/>
    </source>
</evidence>
<reference evidence="10 11" key="1">
    <citation type="journal article" date="2017" name="Int. J. Syst. Evol. Microbiol.">
        <title>Jeotgalibaca porci sp. nov. and Jeotgalibaca arthritidis sp. nov., isolated from pigs, and emended description of the genus Jeotgalibaca.</title>
        <authorList>
            <person name="Zamora L."/>
            <person name="Perez-Sancho M."/>
            <person name="Dominguez L."/>
            <person name="Fernandez-Garayzabal J.F."/>
            <person name="Vela A.I."/>
        </authorList>
    </citation>
    <scope>NUCLEOTIDE SEQUENCE [LARGE SCALE GENOMIC DNA]</scope>
    <source>
        <strain evidence="10 11">CECT 9157</strain>
    </source>
</reference>
<dbReference type="GO" id="GO:0003700">
    <property type="term" value="F:DNA-binding transcription factor activity"/>
    <property type="evidence" value="ECO:0007669"/>
    <property type="project" value="InterPro"/>
</dbReference>
<dbReference type="Gene3D" id="1.10.10.10">
    <property type="entry name" value="Winged helix-like DNA-binding domain superfamily/Winged helix DNA-binding domain"/>
    <property type="match status" value="1"/>
</dbReference>
<comment type="subcellular location">
    <subcellularLocation>
        <location evidence="7">Cytoplasm</location>
    </subcellularLocation>
</comment>
<dbReference type="Pfam" id="PF06018">
    <property type="entry name" value="CodY"/>
    <property type="match status" value="1"/>
</dbReference>
<proteinExistence type="inferred from homology"/>
<dbReference type="GO" id="GO:0045892">
    <property type="term" value="P:negative regulation of DNA-templated transcription"/>
    <property type="evidence" value="ECO:0007669"/>
    <property type="project" value="UniProtKB-UniRule"/>
</dbReference>
<dbReference type="InterPro" id="IPR029016">
    <property type="entry name" value="GAF-like_dom_sf"/>
</dbReference>
<accession>A0A6G7KC80</accession>
<keyword evidence="1 7" id="KW-0963">Cytoplasm</keyword>
<dbReference type="HAMAP" id="MF_00621">
    <property type="entry name" value="HTH_type_CodY"/>
    <property type="match status" value="1"/>
</dbReference>
<feature type="DNA-binding region" description="H-T-H motif" evidence="7">
    <location>
        <begin position="215"/>
        <end position="234"/>
    </location>
</feature>
<dbReference type="InterPro" id="IPR036390">
    <property type="entry name" value="WH_DNA-bd_sf"/>
</dbReference>
<keyword evidence="4 7" id="KW-0238">DNA-binding</keyword>
<evidence type="ECO:0000256" key="4">
    <source>
        <dbReference type="ARBA" id="ARBA00023125"/>
    </source>
</evidence>
<evidence type="ECO:0000256" key="5">
    <source>
        <dbReference type="ARBA" id="ARBA00023163"/>
    </source>
</evidence>
<dbReference type="Pfam" id="PF08222">
    <property type="entry name" value="HTH_CodY"/>
    <property type="match status" value="1"/>
</dbReference>
<keyword evidence="11" id="KW-1185">Reference proteome</keyword>
<dbReference type="InterPro" id="IPR036388">
    <property type="entry name" value="WH-like_DNA-bd_sf"/>
</dbReference>
<comment type="similarity">
    <text evidence="7">Belongs to the CodY family.</text>
</comment>
<dbReference type="InterPro" id="IPR014154">
    <property type="entry name" value="CodY"/>
</dbReference>
<keyword evidence="2 7" id="KW-0678">Repressor</keyword>
<feature type="domain" description="Global transcriptional regulator CodY C-terminal" evidence="9">
    <location>
        <begin position="209"/>
        <end position="258"/>
    </location>
</feature>